<dbReference type="RefSeq" id="WP_198569133.1">
    <property type="nucleotide sequence ID" value="NZ_CP066167.1"/>
</dbReference>
<organism evidence="1 2">
    <name type="scientific">Spongiibacter nanhainus</name>
    <dbReference type="NCBI Taxonomy" id="2794344"/>
    <lineage>
        <taxon>Bacteria</taxon>
        <taxon>Pseudomonadati</taxon>
        <taxon>Pseudomonadota</taxon>
        <taxon>Gammaproteobacteria</taxon>
        <taxon>Cellvibrionales</taxon>
        <taxon>Spongiibacteraceae</taxon>
        <taxon>Spongiibacter</taxon>
    </lineage>
</organism>
<proteinExistence type="predicted"/>
<dbReference type="AlphaFoldDB" id="A0A7T4QZF0"/>
<name>A0A7T4QZF0_9GAMM</name>
<evidence type="ECO:0000313" key="2">
    <source>
        <dbReference type="Proteomes" id="UP000596063"/>
    </source>
</evidence>
<evidence type="ECO:0000313" key="1">
    <source>
        <dbReference type="EMBL" id="QQD17634.1"/>
    </source>
</evidence>
<sequence>MNLESIRQRCPYCGEVIELLVDPSAGLQRYTEDCEVCCRPMVVCVEGGNEWSDDGLDSGGAAVTVLSEDEAGGL</sequence>
<accession>A0A7T4QZF0</accession>
<protein>
    <submittedName>
        <fullName evidence="1">CPXCG motif-containing cysteine-rich protein</fullName>
    </submittedName>
</protein>
<dbReference type="Proteomes" id="UP000596063">
    <property type="component" value="Chromosome"/>
</dbReference>
<dbReference type="InterPro" id="IPR025990">
    <property type="entry name" value="zinc_ribbon_bacterial"/>
</dbReference>
<keyword evidence="2" id="KW-1185">Reference proteome</keyword>
<dbReference type="EMBL" id="CP066167">
    <property type="protein sequence ID" value="QQD17634.1"/>
    <property type="molecule type" value="Genomic_DNA"/>
</dbReference>
<gene>
    <name evidence="1" type="ORF">I6N98_14955</name>
</gene>
<dbReference type="KEGG" id="snan:I6N98_14955"/>
<dbReference type="Pfam" id="PF14255">
    <property type="entry name" value="Zn_ribbon_21"/>
    <property type="match status" value="1"/>
</dbReference>
<reference evidence="1 2" key="1">
    <citation type="submission" date="2020-12" db="EMBL/GenBank/DDBJ databases">
        <authorList>
            <person name="Shan Y."/>
        </authorList>
    </citation>
    <scope>NUCLEOTIDE SEQUENCE [LARGE SCALE GENOMIC DNA]</scope>
    <source>
        <strain evidence="2">csc3.9</strain>
    </source>
</reference>